<sequence>MTNIEDVDPTSHVPTPTNVLKTFKRRNDTDKDECIAYLERQLKILRGEPSRDWEPTHPTMTALLCPLRFPPLESP</sequence>
<keyword evidence="2" id="KW-1185">Reference proteome</keyword>
<accession>A0ABS8RXN4</accession>
<protein>
    <submittedName>
        <fullName evidence="1">Uncharacterized protein</fullName>
    </submittedName>
</protein>
<evidence type="ECO:0000313" key="1">
    <source>
        <dbReference type="EMBL" id="MCD7451602.1"/>
    </source>
</evidence>
<name>A0ABS8RXN4_DATST</name>
<dbReference type="EMBL" id="JACEIK010000176">
    <property type="protein sequence ID" value="MCD7451602.1"/>
    <property type="molecule type" value="Genomic_DNA"/>
</dbReference>
<dbReference type="Proteomes" id="UP000823775">
    <property type="component" value="Unassembled WGS sequence"/>
</dbReference>
<feature type="non-terminal residue" evidence="1">
    <location>
        <position position="75"/>
    </location>
</feature>
<organism evidence="1 2">
    <name type="scientific">Datura stramonium</name>
    <name type="common">Jimsonweed</name>
    <name type="synonym">Common thornapple</name>
    <dbReference type="NCBI Taxonomy" id="4076"/>
    <lineage>
        <taxon>Eukaryota</taxon>
        <taxon>Viridiplantae</taxon>
        <taxon>Streptophyta</taxon>
        <taxon>Embryophyta</taxon>
        <taxon>Tracheophyta</taxon>
        <taxon>Spermatophyta</taxon>
        <taxon>Magnoliopsida</taxon>
        <taxon>eudicotyledons</taxon>
        <taxon>Gunneridae</taxon>
        <taxon>Pentapetalae</taxon>
        <taxon>asterids</taxon>
        <taxon>lamiids</taxon>
        <taxon>Solanales</taxon>
        <taxon>Solanaceae</taxon>
        <taxon>Solanoideae</taxon>
        <taxon>Datureae</taxon>
        <taxon>Datura</taxon>
    </lineage>
</organism>
<gene>
    <name evidence="1" type="ORF">HAX54_012864</name>
</gene>
<evidence type="ECO:0000313" key="2">
    <source>
        <dbReference type="Proteomes" id="UP000823775"/>
    </source>
</evidence>
<comment type="caution">
    <text evidence="1">The sequence shown here is derived from an EMBL/GenBank/DDBJ whole genome shotgun (WGS) entry which is preliminary data.</text>
</comment>
<proteinExistence type="predicted"/>
<reference evidence="1 2" key="1">
    <citation type="journal article" date="2021" name="BMC Genomics">
        <title>Datura genome reveals duplications of psychoactive alkaloid biosynthetic genes and high mutation rate following tissue culture.</title>
        <authorList>
            <person name="Rajewski A."/>
            <person name="Carter-House D."/>
            <person name="Stajich J."/>
            <person name="Litt A."/>
        </authorList>
    </citation>
    <scope>NUCLEOTIDE SEQUENCE [LARGE SCALE GENOMIC DNA]</scope>
    <source>
        <strain evidence="1">AR-01</strain>
    </source>
</reference>